<dbReference type="InterPro" id="IPR025257">
    <property type="entry name" value="MINDY-3/4_CD"/>
</dbReference>
<comment type="function">
    <text evidence="2">Hydrolase that can remove 'Lys-48'-linked conjugated ubiquitin from proteins.</text>
</comment>
<name>A0A8W8JIV9_MAGGI</name>
<comment type="similarity">
    <text evidence="1 2">Belongs to the MINDY deubiquitinase family. FAM188 subfamily.</text>
</comment>
<evidence type="ECO:0000259" key="4">
    <source>
        <dbReference type="SMART" id="SM01174"/>
    </source>
</evidence>
<dbReference type="PANTHER" id="PTHR12473:SF8">
    <property type="entry name" value="UBIQUITIN CARBOXYL-TERMINAL HYDROLASE MINDY-4-RELATED"/>
    <property type="match status" value="1"/>
</dbReference>
<keyword evidence="3" id="KW-0812">Transmembrane</keyword>
<evidence type="ECO:0000313" key="6">
    <source>
        <dbReference type="Proteomes" id="UP000005408"/>
    </source>
</evidence>
<keyword evidence="2" id="KW-0833">Ubl conjugation pathway</keyword>
<evidence type="ECO:0000256" key="1">
    <source>
        <dbReference type="ARBA" id="ARBA00011074"/>
    </source>
</evidence>
<reference evidence="5" key="1">
    <citation type="submission" date="2022-08" db="UniProtKB">
        <authorList>
            <consortium name="EnsemblMetazoa"/>
        </authorList>
    </citation>
    <scope>IDENTIFICATION</scope>
    <source>
        <strain evidence="5">05x7-T-G4-1.051#20</strain>
    </source>
</reference>
<dbReference type="GO" id="GO:0006508">
    <property type="term" value="P:proteolysis"/>
    <property type="evidence" value="ECO:0007669"/>
    <property type="project" value="UniProtKB-KW"/>
</dbReference>
<evidence type="ECO:0000256" key="2">
    <source>
        <dbReference type="RuleBase" id="RU367088"/>
    </source>
</evidence>
<evidence type="ECO:0000256" key="3">
    <source>
        <dbReference type="SAM" id="Phobius"/>
    </source>
</evidence>
<dbReference type="GO" id="GO:0071108">
    <property type="term" value="P:protein K48-linked deubiquitination"/>
    <property type="evidence" value="ECO:0007669"/>
    <property type="project" value="InterPro"/>
</dbReference>
<organism evidence="5 6">
    <name type="scientific">Magallana gigas</name>
    <name type="common">Pacific oyster</name>
    <name type="synonym">Crassostrea gigas</name>
    <dbReference type="NCBI Taxonomy" id="29159"/>
    <lineage>
        <taxon>Eukaryota</taxon>
        <taxon>Metazoa</taxon>
        <taxon>Spiralia</taxon>
        <taxon>Lophotrochozoa</taxon>
        <taxon>Mollusca</taxon>
        <taxon>Bivalvia</taxon>
        <taxon>Autobranchia</taxon>
        <taxon>Pteriomorphia</taxon>
        <taxon>Ostreida</taxon>
        <taxon>Ostreoidea</taxon>
        <taxon>Ostreidae</taxon>
        <taxon>Magallana</taxon>
    </lineage>
</organism>
<keyword evidence="2" id="KW-0378">Hydrolase</keyword>
<keyword evidence="3" id="KW-1133">Transmembrane helix</keyword>
<dbReference type="EC" id="3.4.19.12" evidence="2"/>
<dbReference type="Proteomes" id="UP000005408">
    <property type="component" value="Unassembled WGS sequence"/>
</dbReference>
<dbReference type="Pfam" id="PF13898">
    <property type="entry name" value="MINDY-3_4_CD"/>
    <property type="match status" value="1"/>
</dbReference>
<dbReference type="InterPro" id="IPR039785">
    <property type="entry name" value="MINY3/4"/>
</dbReference>
<dbReference type="SMART" id="SM01174">
    <property type="entry name" value="DUF4205"/>
    <property type="match status" value="1"/>
</dbReference>
<comment type="catalytic activity">
    <reaction evidence="2">
        <text>Thiol-dependent hydrolysis of ester, thioester, amide, peptide and isopeptide bonds formed by the C-terminal Gly of ubiquitin (a 76-residue protein attached to proteins as an intracellular targeting signal).</text>
        <dbReference type="EC" id="3.4.19.12"/>
    </reaction>
</comment>
<evidence type="ECO:0000313" key="5">
    <source>
        <dbReference type="EnsemblMetazoa" id="G19416.1:cds"/>
    </source>
</evidence>
<dbReference type="EnsemblMetazoa" id="G19416.1">
    <property type="protein sequence ID" value="G19416.1:cds"/>
    <property type="gene ID" value="G19416"/>
</dbReference>
<sequence>MLNHFKSYEDLLGFLKQNVHHFMMDGTGGVILTLYSVIFTRYIDQVREDMDEPTGKLMGAHGYCTQDMVNLYLTGKANSNVFNDKIELDSGTGSDVTILKGVTGRSNIGLLSLFEHHKSCQVGTYLKTPKYPVWVVCSESHFSVLFSIKKELISDWKAERRFDLYYYDGLARQQEEIKLTIDTVDMGFKTPSSEEDLVPPLEHCIRTKWSGANVDWNGTEPLL</sequence>
<dbReference type="AlphaFoldDB" id="A0A8W8JIV9"/>
<keyword evidence="3" id="KW-0472">Membrane</keyword>
<dbReference type="GO" id="GO:1990380">
    <property type="term" value="F:K48-linked deubiquitinase activity"/>
    <property type="evidence" value="ECO:0007669"/>
    <property type="project" value="UniProtKB-UniRule"/>
</dbReference>
<proteinExistence type="inferred from homology"/>
<accession>A0A8W8JIV9</accession>
<protein>
    <recommendedName>
        <fullName evidence="2">Ubiquitin carboxyl-terminal hydrolase MINDY</fullName>
        <ecNumber evidence="2">3.4.19.12</ecNumber>
    </recommendedName>
</protein>
<keyword evidence="2" id="KW-0645">Protease</keyword>
<keyword evidence="2" id="KW-0788">Thiol protease</keyword>
<feature type="transmembrane region" description="Helical" evidence="3">
    <location>
        <begin position="20"/>
        <end position="40"/>
    </location>
</feature>
<feature type="domain" description="Deubiquitinating enzyme MINDY-3/4 conserved" evidence="4">
    <location>
        <begin position="1"/>
        <end position="218"/>
    </location>
</feature>
<dbReference type="GO" id="GO:0004843">
    <property type="term" value="F:cysteine-type deubiquitinase activity"/>
    <property type="evidence" value="ECO:0007669"/>
    <property type="project" value="UniProtKB-UniRule"/>
</dbReference>
<dbReference type="PANTHER" id="PTHR12473">
    <property type="entry name" value="UBIQUITIN CARBOXYL-TERMINAL HYDROLASE MINDY-4-RELATED"/>
    <property type="match status" value="1"/>
</dbReference>
<keyword evidence="6" id="KW-1185">Reference proteome</keyword>